<dbReference type="SMART" id="SM00829">
    <property type="entry name" value="PKS_ER"/>
    <property type="match status" value="1"/>
</dbReference>
<reference evidence="2 3" key="1">
    <citation type="journal article" date="2019" name="ACS Chem. Biol.">
        <title>Identification and Mobilization of a Cryptic Antibiotic Biosynthesis Gene Locus from a Human-Pathogenic Nocardia Isolate.</title>
        <authorList>
            <person name="Herisse M."/>
            <person name="Ishida K."/>
            <person name="Porter J.L."/>
            <person name="Howden B."/>
            <person name="Hertweck C."/>
            <person name="Stinear T.P."/>
            <person name="Pidot S.J."/>
        </authorList>
    </citation>
    <scope>NUCLEOTIDE SEQUENCE [LARGE SCALE GENOMIC DNA]</scope>
    <source>
        <strain evidence="2 3">AUSMDU00012717</strain>
    </source>
</reference>
<dbReference type="Proteomes" id="UP000503540">
    <property type="component" value="Chromosome"/>
</dbReference>
<dbReference type="InterPro" id="IPR013149">
    <property type="entry name" value="ADH-like_C"/>
</dbReference>
<dbReference type="GO" id="GO:0016491">
    <property type="term" value="F:oxidoreductase activity"/>
    <property type="evidence" value="ECO:0007669"/>
    <property type="project" value="InterPro"/>
</dbReference>
<protein>
    <submittedName>
        <fullName evidence="2">Zinc-binding dehydrogenase</fullName>
    </submittedName>
</protein>
<dbReference type="SUPFAM" id="SSF51735">
    <property type="entry name" value="NAD(P)-binding Rossmann-fold domains"/>
    <property type="match status" value="1"/>
</dbReference>
<sequence>MRAVTVDSFGAAPTVTEVDRPHPGPTELLVRIEAAGINPFDNNIANGFLKDHVPHQFPLILGTDGAGVVTEVGPEVTRFHVGDRVVGKFFAPPLGRGTFAEYAVLPEDAIVTTIPDNMSSVEAAALPVAGITAEDLDALIGSHDGTTVLINGAAGGVGSYLVQLAAGHGAHVIATARGADADRMRSLGAAEVLDYTESPVLDQVRAAHPDGVEVLIDLVGDQGHFHDLLPVVRRGGAAWSSIWSADESDMAARGLDGGNFESSGGADVLARLVREVADGDITPAVGREVKLEQVPAVLADPAGARGKTVAVI</sequence>
<dbReference type="PANTHER" id="PTHR44013:SF1">
    <property type="entry name" value="ZINC-TYPE ALCOHOL DEHYDROGENASE-LIKE PROTEIN C16A3.02C"/>
    <property type="match status" value="1"/>
</dbReference>
<dbReference type="Gene3D" id="3.90.180.10">
    <property type="entry name" value="Medium-chain alcohol dehydrogenases, catalytic domain"/>
    <property type="match status" value="1"/>
</dbReference>
<dbReference type="RefSeq" id="WP_167476451.1">
    <property type="nucleotide sequence ID" value="NZ_CP046172.1"/>
</dbReference>
<proteinExistence type="predicted"/>
<accession>A0A6G9YL41</accession>
<keyword evidence="3" id="KW-1185">Reference proteome</keyword>
<feature type="domain" description="Enoyl reductase (ER)" evidence="1">
    <location>
        <begin position="10"/>
        <end position="310"/>
    </location>
</feature>
<name>A0A6G9YL41_9NOCA</name>
<dbReference type="Pfam" id="PF00107">
    <property type="entry name" value="ADH_zinc_N"/>
    <property type="match status" value="1"/>
</dbReference>
<dbReference type="PANTHER" id="PTHR44013">
    <property type="entry name" value="ZINC-TYPE ALCOHOL DEHYDROGENASE-LIKE PROTEIN C16A3.02C"/>
    <property type="match status" value="1"/>
</dbReference>
<dbReference type="AlphaFoldDB" id="A0A6G9YL41"/>
<dbReference type="InterPro" id="IPR036291">
    <property type="entry name" value="NAD(P)-bd_dom_sf"/>
</dbReference>
<dbReference type="EMBL" id="CP046172">
    <property type="protein sequence ID" value="QIS13989.1"/>
    <property type="molecule type" value="Genomic_DNA"/>
</dbReference>
<dbReference type="InterPro" id="IPR013154">
    <property type="entry name" value="ADH-like_N"/>
</dbReference>
<evidence type="ECO:0000259" key="1">
    <source>
        <dbReference type="SMART" id="SM00829"/>
    </source>
</evidence>
<gene>
    <name evidence="2" type="ORF">F5544_30730</name>
</gene>
<dbReference type="CDD" id="cd05289">
    <property type="entry name" value="MDR_like_2"/>
    <property type="match status" value="1"/>
</dbReference>
<dbReference type="KEGG" id="nah:F5544_30730"/>
<dbReference type="InterPro" id="IPR011032">
    <property type="entry name" value="GroES-like_sf"/>
</dbReference>
<dbReference type="Pfam" id="PF08240">
    <property type="entry name" value="ADH_N"/>
    <property type="match status" value="1"/>
</dbReference>
<dbReference type="Gene3D" id="3.40.50.720">
    <property type="entry name" value="NAD(P)-binding Rossmann-like Domain"/>
    <property type="match status" value="1"/>
</dbReference>
<dbReference type="InterPro" id="IPR020843">
    <property type="entry name" value="ER"/>
</dbReference>
<dbReference type="InterPro" id="IPR052733">
    <property type="entry name" value="Chloroplast_QOR"/>
</dbReference>
<dbReference type="SUPFAM" id="SSF50129">
    <property type="entry name" value="GroES-like"/>
    <property type="match status" value="1"/>
</dbReference>
<evidence type="ECO:0000313" key="2">
    <source>
        <dbReference type="EMBL" id="QIS13989.1"/>
    </source>
</evidence>
<evidence type="ECO:0000313" key="3">
    <source>
        <dbReference type="Proteomes" id="UP000503540"/>
    </source>
</evidence>
<organism evidence="2 3">
    <name type="scientific">Nocardia arthritidis</name>
    <dbReference type="NCBI Taxonomy" id="228602"/>
    <lineage>
        <taxon>Bacteria</taxon>
        <taxon>Bacillati</taxon>
        <taxon>Actinomycetota</taxon>
        <taxon>Actinomycetes</taxon>
        <taxon>Mycobacteriales</taxon>
        <taxon>Nocardiaceae</taxon>
        <taxon>Nocardia</taxon>
    </lineage>
</organism>